<name>A0A8J2LAM0_9HEXA</name>
<evidence type="ECO:0008006" key="4">
    <source>
        <dbReference type="Google" id="ProtNLM"/>
    </source>
</evidence>
<organism evidence="2 3">
    <name type="scientific">Allacma fusca</name>
    <dbReference type="NCBI Taxonomy" id="39272"/>
    <lineage>
        <taxon>Eukaryota</taxon>
        <taxon>Metazoa</taxon>
        <taxon>Ecdysozoa</taxon>
        <taxon>Arthropoda</taxon>
        <taxon>Hexapoda</taxon>
        <taxon>Collembola</taxon>
        <taxon>Symphypleona</taxon>
        <taxon>Sminthuridae</taxon>
        <taxon>Allacma</taxon>
    </lineage>
</organism>
<dbReference type="EMBL" id="CAJVCH010546951">
    <property type="protein sequence ID" value="CAG7828280.1"/>
    <property type="molecule type" value="Genomic_DNA"/>
</dbReference>
<evidence type="ECO:0000313" key="3">
    <source>
        <dbReference type="Proteomes" id="UP000708208"/>
    </source>
</evidence>
<dbReference type="AlphaFoldDB" id="A0A8J2LAM0"/>
<feature type="signal peptide" evidence="1">
    <location>
        <begin position="1"/>
        <end position="19"/>
    </location>
</feature>
<keyword evidence="3" id="KW-1185">Reference proteome</keyword>
<keyword evidence="1" id="KW-0732">Signal</keyword>
<protein>
    <recommendedName>
        <fullName evidence="4">Secreted protein</fullName>
    </recommendedName>
</protein>
<comment type="caution">
    <text evidence="2">The sequence shown here is derived from an EMBL/GenBank/DDBJ whole genome shotgun (WGS) entry which is preliminary data.</text>
</comment>
<dbReference type="Proteomes" id="UP000708208">
    <property type="component" value="Unassembled WGS sequence"/>
</dbReference>
<evidence type="ECO:0000313" key="2">
    <source>
        <dbReference type="EMBL" id="CAG7828280.1"/>
    </source>
</evidence>
<accession>A0A8J2LAM0</accession>
<feature type="chain" id="PRO_5035230384" description="Secreted protein" evidence="1">
    <location>
        <begin position="20"/>
        <end position="78"/>
    </location>
</feature>
<proteinExistence type="predicted"/>
<gene>
    <name evidence="2" type="ORF">AFUS01_LOCUS38220</name>
</gene>
<sequence length="78" mass="9577">MIIYCYFCWFLFHLGRLSHRVVNSKGILRRNRLCWWIHPAIQNHGKLRDRNTPLQESTFNQPRILVPHSRYLVWPGYR</sequence>
<reference evidence="2" key="1">
    <citation type="submission" date="2021-06" db="EMBL/GenBank/DDBJ databases">
        <authorList>
            <person name="Hodson N. C."/>
            <person name="Mongue J. A."/>
            <person name="Jaron S. K."/>
        </authorList>
    </citation>
    <scope>NUCLEOTIDE SEQUENCE</scope>
</reference>
<evidence type="ECO:0000256" key="1">
    <source>
        <dbReference type="SAM" id="SignalP"/>
    </source>
</evidence>